<evidence type="ECO:0000313" key="3">
    <source>
        <dbReference type="Proteomes" id="UP000275076"/>
    </source>
</evidence>
<feature type="transmembrane region" description="Helical" evidence="1">
    <location>
        <begin position="6"/>
        <end position="25"/>
    </location>
</feature>
<organism evidence="2 3">
    <name type="scientific">Salibacterium salarium</name>
    <dbReference type="NCBI Taxonomy" id="284579"/>
    <lineage>
        <taxon>Bacteria</taxon>
        <taxon>Bacillati</taxon>
        <taxon>Bacillota</taxon>
        <taxon>Bacilli</taxon>
        <taxon>Bacillales</taxon>
        <taxon>Bacillaceae</taxon>
    </lineage>
</organism>
<keyword evidence="3" id="KW-1185">Reference proteome</keyword>
<gene>
    <name evidence="2" type="ORF">D7Z54_02690</name>
</gene>
<name>A0A428N8N8_9BACI</name>
<protein>
    <submittedName>
        <fullName evidence="2">Uncharacterized protein</fullName>
    </submittedName>
</protein>
<proteinExistence type="predicted"/>
<dbReference type="EMBL" id="RBVX01000002">
    <property type="protein sequence ID" value="RSL34764.1"/>
    <property type="molecule type" value="Genomic_DNA"/>
</dbReference>
<keyword evidence="1" id="KW-1133">Transmembrane helix</keyword>
<comment type="caution">
    <text evidence="2">The sequence shown here is derived from an EMBL/GenBank/DDBJ whole genome shotgun (WGS) entry which is preliminary data.</text>
</comment>
<evidence type="ECO:0000256" key="1">
    <source>
        <dbReference type="SAM" id="Phobius"/>
    </source>
</evidence>
<accession>A0A428N8N8</accession>
<reference evidence="2 3" key="1">
    <citation type="submission" date="2018-10" db="EMBL/GenBank/DDBJ databases">
        <title>Draft genome sequence of Bacillus salarius IM0101, isolated from a hypersaline soil in Inner Mongolia, China.</title>
        <authorList>
            <person name="Yamprayoonswat W."/>
            <person name="Boonvisut S."/>
            <person name="Jumpathong W."/>
            <person name="Sittihan S."/>
            <person name="Ruangsuj P."/>
            <person name="Wanthongcharoen S."/>
            <person name="Thongpramul N."/>
            <person name="Pimmason S."/>
            <person name="Yu B."/>
            <person name="Yasawong M."/>
        </authorList>
    </citation>
    <scope>NUCLEOTIDE SEQUENCE [LARGE SCALE GENOMIC DNA]</scope>
    <source>
        <strain evidence="2 3">IM0101</strain>
    </source>
</reference>
<keyword evidence="1" id="KW-0472">Membrane</keyword>
<keyword evidence="1" id="KW-0812">Transmembrane</keyword>
<dbReference type="Proteomes" id="UP000275076">
    <property type="component" value="Unassembled WGS sequence"/>
</dbReference>
<feature type="transmembrane region" description="Helical" evidence="1">
    <location>
        <begin position="37"/>
        <end position="53"/>
    </location>
</feature>
<dbReference type="AlphaFoldDB" id="A0A428N8N8"/>
<evidence type="ECO:0000313" key="2">
    <source>
        <dbReference type="EMBL" id="RSL34764.1"/>
    </source>
</evidence>
<sequence length="59" mass="6931">MSRKTIGIFMVIVGAIAMIINLSYLKPYEYYDVIRRLSYVLFMVGIFMIPSYSKSEKNR</sequence>